<dbReference type="AlphaFoldDB" id="A0A840D3P6"/>
<reference evidence="1" key="1">
    <citation type="submission" date="2020-08" db="EMBL/GenBank/DDBJ databases">
        <title>Genomic Encyclopedia of Type Strains, Phase IV (KMG-IV): sequencing the most valuable type-strain genomes for metagenomic binning, comparative biology and taxonomic classification.</title>
        <authorList>
            <person name="Goeker M."/>
        </authorList>
    </citation>
    <scope>NUCLEOTIDE SEQUENCE [LARGE SCALE GENOMIC DNA]</scope>
    <source>
        <strain evidence="1">DSM 105720</strain>
    </source>
</reference>
<evidence type="ECO:0000313" key="1">
    <source>
        <dbReference type="EMBL" id="MBB4045449.1"/>
    </source>
</evidence>
<evidence type="ECO:0008006" key="3">
    <source>
        <dbReference type="Google" id="ProtNLM"/>
    </source>
</evidence>
<dbReference type="Proteomes" id="UP000560658">
    <property type="component" value="Unassembled WGS sequence"/>
</dbReference>
<dbReference type="PROSITE" id="PS51257">
    <property type="entry name" value="PROKAR_LIPOPROTEIN"/>
    <property type="match status" value="1"/>
</dbReference>
<evidence type="ECO:0000313" key="2">
    <source>
        <dbReference type="Proteomes" id="UP000560658"/>
    </source>
</evidence>
<dbReference type="RefSeq" id="WP_044165093.1">
    <property type="nucleotide sequence ID" value="NZ_JACIER010000015.1"/>
</dbReference>
<gene>
    <name evidence="1" type="ORF">GGR06_003263</name>
</gene>
<organism evidence="1 2">
    <name type="scientific">Bacteroides reticulotermitis</name>
    <dbReference type="NCBI Taxonomy" id="1133319"/>
    <lineage>
        <taxon>Bacteria</taxon>
        <taxon>Pseudomonadati</taxon>
        <taxon>Bacteroidota</taxon>
        <taxon>Bacteroidia</taxon>
        <taxon>Bacteroidales</taxon>
        <taxon>Bacteroidaceae</taxon>
        <taxon>Bacteroides</taxon>
    </lineage>
</organism>
<proteinExistence type="predicted"/>
<keyword evidence="2" id="KW-1185">Reference proteome</keyword>
<dbReference type="EMBL" id="JACIER010000015">
    <property type="protein sequence ID" value="MBB4045449.1"/>
    <property type="molecule type" value="Genomic_DNA"/>
</dbReference>
<protein>
    <recommendedName>
        <fullName evidence="3">Lipoprotein</fullName>
    </recommendedName>
</protein>
<sequence>MTRYISLLFFISIVLAGCEKEGEYIDTEFTSYQISVVYPNDFSDVANLTVTFDGQNVAKTLFPGKAEQTGTLKLIYQDYNVFEQQVTLKSGQAIQVILLPGKIIKLYSKQDYIPFNGSFILNSGYVAKLNGQELVDGLNYIHKDKANGDIEFYKRSNEQESLVATMHDVSIVADMKINIMQLEETTFIEIPEDEEPDPSSNKILKARFLYLGDEILSMDKVRLDFFVHDDWCWAFFAEPVATVTLEKGKLTDYIDLDYSFKEPDLYGGCTAESYGYSFYYDVVDPVSQMIIADHNNYATSLGINNIPTIDYMTWTYKKGTFILKDGGNACNFQAGLSTPWE</sequence>
<accession>A0A840D3P6</accession>
<name>A0A840D3P6_9BACE</name>
<comment type="caution">
    <text evidence="1">The sequence shown here is derived from an EMBL/GenBank/DDBJ whole genome shotgun (WGS) entry which is preliminary data.</text>
</comment>